<sequence length="121" mass="14425">MEHRYRTNLKKVFLSDLELVKLNENICKSHCLSFSEYARRTLLDPDMNFITIDTTSYQDLIFELKRIGNNINQIARSINYSNLITEIELDELREGIEELIVEVEKDFIIQSEKLRKFYGHH</sequence>
<protein>
    <submittedName>
        <fullName evidence="3">MobC family plasmid mobilization relaxosome protein</fullName>
    </submittedName>
    <submittedName>
        <fullName evidence="2">Mobilisation protein</fullName>
    </submittedName>
</protein>
<reference evidence="3" key="2">
    <citation type="submission" date="2023-06" db="EMBL/GenBank/DDBJ databases">
        <title>PCVPA Blantyre Malawi Pneumococcal carriage surveillance isolates.</title>
        <authorList>
            <person name="Obolski U."/>
            <person name="Swarthout T.D."/>
            <person name="Kalizang'Oma A."/>
            <person name="Mwalukomo T.S."/>
            <person name="Cave R."/>
            <person name="Brown C."/>
            <person name="Cornick J."/>
            <person name="Kamng'Ona A."/>
            <person name="Msefula J."/>
            <person name="French N."/>
            <person name="Hyderman R."/>
        </authorList>
    </citation>
    <scope>NUCLEOTIDE SEQUENCE</scope>
    <source>
        <strain evidence="3">BVY8TH</strain>
    </source>
</reference>
<evidence type="ECO:0000313" key="2">
    <source>
        <dbReference type="EMBL" id="CDO19375.1"/>
    </source>
</evidence>
<dbReference type="EMBL" id="HG965092">
    <property type="protein sequence ID" value="CDO19375.1"/>
    <property type="molecule type" value="Genomic_DNA"/>
</dbReference>
<gene>
    <name evidence="3" type="ORF">RLG82_00325</name>
</gene>
<accession>A0A068TJH6</accession>
<proteinExistence type="predicted"/>
<dbReference type="Proteomes" id="UP001184693">
    <property type="component" value="Unassembled WGS sequence"/>
</dbReference>
<name>A0A068TJH6_STREE</name>
<dbReference type="InterPro" id="IPR008687">
    <property type="entry name" value="MobC"/>
</dbReference>
<organism evidence="2">
    <name type="scientific">Streptococcus pneumoniae</name>
    <dbReference type="NCBI Taxonomy" id="1313"/>
    <lineage>
        <taxon>Bacteria</taxon>
        <taxon>Bacillati</taxon>
        <taxon>Bacillota</taxon>
        <taxon>Bacilli</taxon>
        <taxon>Lactobacillales</taxon>
        <taxon>Streptococcaceae</taxon>
        <taxon>Streptococcus</taxon>
    </lineage>
</organism>
<evidence type="ECO:0000259" key="1">
    <source>
        <dbReference type="Pfam" id="PF05713"/>
    </source>
</evidence>
<reference evidence="2" key="1">
    <citation type="journal article" date="2014" name="Antimicrob. Agents Chemother.">
        <title>Tn5253 Family Integrative and Conjugative Elements Carrying mef(I) and catQ Determinants in Streptococcus pneumoniae and Streptococcus pyogenes.</title>
        <authorList>
            <person name="Mingoia M."/>
            <person name="Morici E."/>
            <person name="Morroni G."/>
            <person name="Giovanetti E."/>
            <person name="Del Grosso M."/>
            <person name="Pantosti A."/>
            <person name="Varaldo P.E."/>
        </authorList>
    </citation>
    <scope>NUCLEOTIDE SEQUENCE</scope>
    <source>
        <strain evidence="2">Spn529</strain>
    </source>
</reference>
<dbReference type="EMBL" id="JAVPGZ010000009">
    <property type="protein sequence ID" value="MDS8037527.1"/>
    <property type="molecule type" value="Genomic_DNA"/>
</dbReference>
<dbReference type="Pfam" id="PF05713">
    <property type="entry name" value="MobC"/>
    <property type="match status" value="1"/>
</dbReference>
<feature type="domain" description="Bacterial mobilisation" evidence="1">
    <location>
        <begin position="61"/>
        <end position="105"/>
    </location>
</feature>
<evidence type="ECO:0000313" key="3">
    <source>
        <dbReference type="EMBL" id="MDS8037527.1"/>
    </source>
</evidence>
<dbReference type="AlphaFoldDB" id="A0A068TJH6"/>